<reference evidence="2" key="1">
    <citation type="submission" date="2014-12" db="EMBL/GenBank/DDBJ databases">
        <title>Insight into the proteome of Arion vulgaris.</title>
        <authorList>
            <person name="Aradska J."/>
            <person name="Bulat T."/>
            <person name="Smidak R."/>
            <person name="Sarate P."/>
            <person name="Gangsoo J."/>
            <person name="Sialana F."/>
            <person name="Bilban M."/>
            <person name="Lubec G."/>
        </authorList>
    </citation>
    <scope>NUCLEOTIDE SEQUENCE</scope>
    <source>
        <tissue evidence="2">Skin</tissue>
    </source>
</reference>
<gene>
    <name evidence="2" type="primary">ORF93556</name>
</gene>
<sequence length="64" mass="7068">MASDVKHMSDSEKGVAETNDPLQPSLEEAEANLLNLSLNDGSKVLKPIQNVHPLTKETVWLKQQ</sequence>
<dbReference type="EMBL" id="HACG01028141">
    <property type="protein sequence ID" value="CEK75006.1"/>
    <property type="molecule type" value="Transcribed_RNA"/>
</dbReference>
<feature type="region of interest" description="Disordered" evidence="1">
    <location>
        <begin position="1"/>
        <end position="26"/>
    </location>
</feature>
<accession>A0A0B7A4Q4</accession>
<protein>
    <submittedName>
        <fullName evidence="2">Uncharacterized protein</fullName>
    </submittedName>
</protein>
<proteinExistence type="predicted"/>
<feature type="compositionally biased region" description="Basic and acidic residues" evidence="1">
    <location>
        <begin position="1"/>
        <end position="15"/>
    </location>
</feature>
<evidence type="ECO:0000313" key="2">
    <source>
        <dbReference type="EMBL" id="CEK75006.1"/>
    </source>
</evidence>
<organism evidence="2">
    <name type="scientific">Arion vulgaris</name>
    <dbReference type="NCBI Taxonomy" id="1028688"/>
    <lineage>
        <taxon>Eukaryota</taxon>
        <taxon>Metazoa</taxon>
        <taxon>Spiralia</taxon>
        <taxon>Lophotrochozoa</taxon>
        <taxon>Mollusca</taxon>
        <taxon>Gastropoda</taxon>
        <taxon>Heterobranchia</taxon>
        <taxon>Euthyneura</taxon>
        <taxon>Panpulmonata</taxon>
        <taxon>Eupulmonata</taxon>
        <taxon>Stylommatophora</taxon>
        <taxon>Helicina</taxon>
        <taxon>Arionoidea</taxon>
        <taxon>Arionidae</taxon>
        <taxon>Arion</taxon>
    </lineage>
</organism>
<name>A0A0B7A4Q4_9EUPU</name>
<evidence type="ECO:0000256" key="1">
    <source>
        <dbReference type="SAM" id="MobiDB-lite"/>
    </source>
</evidence>
<dbReference type="AlphaFoldDB" id="A0A0B7A4Q4"/>
<feature type="non-terminal residue" evidence="2">
    <location>
        <position position="64"/>
    </location>
</feature>